<evidence type="ECO:0000256" key="3">
    <source>
        <dbReference type="ARBA" id="ARBA00012438"/>
    </source>
</evidence>
<reference evidence="13 14" key="1">
    <citation type="journal article" date="2017" name="Genome Med.">
        <title>A novel Ruminococcus gnavus clade enriched in inflammatory bowel disease patients.</title>
        <authorList>
            <person name="Hall A.B."/>
            <person name="Yassour M."/>
            <person name="Sauk J."/>
            <person name="Garner A."/>
            <person name="Jiang X."/>
            <person name="Arthur T."/>
            <person name="Lagoudas G.K."/>
            <person name="Vatanen T."/>
            <person name="Fornelos N."/>
            <person name="Wilson R."/>
            <person name="Bertha M."/>
            <person name="Cohen M."/>
            <person name="Garber J."/>
            <person name="Khalili H."/>
            <person name="Gevers D."/>
            <person name="Ananthakrishnan A.N."/>
            <person name="Kugathasan S."/>
            <person name="Lander E.S."/>
            <person name="Blainey P."/>
            <person name="Vlamakis H."/>
            <person name="Xavier R.J."/>
            <person name="Huttenhower C."/>
        </authorList>
    </citation>
    <scope>NUCLEOTIDE SEQUENCE [LARGE SCALE GENOMIC DNA]</scope>
    <source>
        <strain evidence="13 14">RJX1118</strain>
    </source>
</reference>
<evidence type="ECO:0000256" key="8">
    <source>
        <dbReference type="ARBA" id="ARBA00022989"/>
    </source>
</evidence>
<comment type="catalytic activity">
    <reaction evidence="1">
        <text>ATP + protein L-histidine = ADP + protein N-phospho-L-histidine.</text>
        <dbReference type="EC" id="2.7.13.3"/>
    </reaction>
</comment>
<proteinExistence type="predicted"/>
<organism evidence="13 14">
    <name type="scientific">Mediterraneibacter gnavus</name>
    <name type="common">Ruminococcus gnavus</name>
    <dbReference type="NCBI Taxonomy" id="33038"/>
    <lineage>
        <taxon>Bacteria</taxon>
        <taxon>Bacillati</taxon>
        <taxon>Bacillota</taxon>
        <taxon>Clostridia</taxon>
        <taxon>Lachnospirales</taxon>
        <taxon>Lachnospiraceae</taxon>
        <taxon>Mediterraneibacter</taxon>
    </lineage>
</organism>
<comment type="caution">
    <text evidence="13">The sequence shown here is derived from an EMBL/GenBank/DDBJ whole genome shotgun (WGS) entry which is preliminary data.</text>
</comment>
<evidence type="ECO:0000256" key="6">
    <source>
        <dbReference type="ARBA" id="ARBA00022692"/>
    </source>
</evidence>
<dbReference type="EMBL" id="NIHM01000004">
    <property type="protein sequence ID" value="PLT56912.1"/>
    <property type="molecule type" value="Genomic_DNA"/>
</dbReference>
<comment type="subcellular location">
    <subcellularLocation>
        <location evidence="2">Cell membrane</location>
        <topology evidence="2">Multi-pass membrane protein</topology>
    </subcellularLocation>
</comment>
<evidence type="ECO:0000313" key="14">
    <source>
        <dbReference type="Proteomes" id="UP000234849"/>
    </source>
</evidence>
<evidence type="ECO:0000313" key="13">
    <source>
        <dbReference type="EMBL" id="PLT56912.1"/>
    </source>
</evidence>
<gene>
    <name evidence="13" type="ORF">CDL18_04430</name>
</gene>
<dbReference type="InterPro" id="IPR036890">
    <property type="entry name" value="HATPase_C_sf"/>
</dbReference>
<dbReference type="PROSITE" id="PS50109">
    <property type="entry name" value="HIS_KIN"/>
    <property type="match status" value="1"/>
</dbReference>
<feature type="transmembrane region" description="Helical" evidence="11">
    <location>
        <begin position="42"/>
        <end position="63"/>
    </location>
</feature>
<keyword evidence="8 11" id="KW-1133">Transmembrane helix</keyword>
<keyword evidence="9" id="KW-0902">Two-component regulatory system</keyword>
<evidence type="ECO:0000256" key="1">
    <source>
        <dbReference type="ARBA" id="ARBA00000085"/>
    </source>
</evidence>
<accession>A0A2N5NKU4</accession>
<keyword evidence="10 11" id="KW-0472">Membrane</keyword>
<dbReference type="Gene3D" id="3.30.565.10">
    <property type="entry name" value="Histidine kinase-like ATPase, C-terminal domain"/>
    <property type="match status" value="1"/>
</dbReference>
<feature type="transmembrane region" description="Helical" evidence="11">
    <location>
        <begin position="16"/>
        <end position="36"/>
    </location>
</feature>
<dbReference type="InterPro" id="IPR005467">
    <property type="entry name" value="His_kinase_dom"/>
</dbReference>
<dbReference type="InterPro" id="IPR003594">
    <property type="entry name" value="HATPase_dom"/>
</dbReference>
<evidence type="ECO:0000256" key="5">
    <source>
        <dbReference type="ARBA" id="ARBA00022679"/>
    </source>
</evidence>
<dbReference type="Proteomes" id="UP000234849">
    <property type="component" value="Unassembled WGS sequence"/>
</dbReference>
<dbReference type="EC" id="2.7.13.3" evidence="3"/>
<keyword evidence="7 13" id="KW-0418">Kinase</keyword>
<evidence type="ECO:0000256" key="2">
    <source>
        <dbReference type="ARBA" id="ARBA00004651"/>
    </source>
</evidence>
<evidence type="ECO:0000256" key="7">
    <source>
        <dbReference type="ARBA" id="ARBA00022777"/>
    </source>
</evidence>
<evidence type="ECO:0000256" key="10">
    <source>
        <dbReference type="ARBA" id="ARBA00023136"/>
    </source>
</evidence>
<dbReference type="GO" id="GO:0016036">
    <property type="term" value="P:cellular response to phosphate starvation"/>
    <property type="evidence" value="ECO:0007669"/>
    <property type="project" value="TreeGrafter"/>
</dbReference>
<dbReference type="SUPFAM" id="SSF55874">
    <property type="entry name" value="ATPase domain of HSP90 chaperone/DNA topoisomerase II/histidine kinase"/>
    <property type="match status" value="1"/>
</dbReference>
<evidence type="ECO:0000256" key="9">
    <source>
        <dbReference type="ARBA" id="ARBA00023012"/>
    </source>
</evidence>
<dbReference type="GO" id="GO:0004721">
    <property type="term" value="F:phosphoprotein phosphatase activity"/>
    <property type="evidence" value="ECO:0007669"/>
    <property type="project" value="TreeGrafter"/>
</dbReference>
<dbReference type="GO" id="GO:0000155">
    <property type="term" value="F:phosphorelay sensor kinase activity"/>
    <property type="evidence" value="ECO:0007669"/>
    <property type="project" value="TreeGrafter"/>
</dbReference>
<dbReference type="PANTHER" id="PTHR45453">
    <property type="entry name" value="PHOSPHATE REGULON SENSOR PROTEIN PHOR"/>
    <property type="match status" value="1"/>
</dbReference>
<keyword evidence="6 11" id="KW-0812">Transmembrane</keyword>
<dbReference type="PANTHER" id="PTHR45453:SF2">
    <property type="entry name" value="HISTIDINE KINASE"/>
    <property type="match status" value="1"/>
</dbReference>
<dbReference type="SMART" id="SM00387">
    <property type="entry name" value="HATPase_c"/>
    <property type="match status" value="1"/>
</dbReference>
<evidence type="ECO:0000256" key="4">
    <source>
        <dbReference type="ARBA" id="ARBA00022475"/>
    </source>
</evidence>
<dbReference type="AlphaFoldDB" id="A0A2N5NKU4"/>
<sequence>MEYIRRIWSEIKEEKIWFVILTCTELVSLFFLWLSGMEQFKVLAGLEVSCLAIIFLYAVIWNVRKEQKKKERFLTFLADPSEENERLAIGGAGNEEQEILREIGAYLRKAYRQADAGRIQEEEYERYVELWAHEVKIPLSLFTLLLENRSEEMSPTVHKKMEHVRLQMQSYVEQMLYYARVKAVNKEYLFEEISLEECCREVLDEYRLYLEEKQILVQLDLKKKIVLSDRKSLCFMLSQLIANSIKYTGYETEKYPKLKISSGSENNRVCLSVCDNGCGVKPYELRYLFEKGFTGENSQKKSTGMGLYLVRQIGQELKIEVEAVSVYGKGMEIRLWFPVV</sequence>
<evidence type="ECO:0000259" key="12">
    <source>
        <dbReference type="PROSITE" id="PS50109"/>
    </source>
</evidence>
<feature type="domain" description="Histidine kinase" evidence="12">
    <location>
        <begin position="130"/>
        <end position="340"/>
    </location>
</feature>
<keyword evidence="4" id="KW-1003">Cell membrane</keyword>
<dbReference type="InterPro" id="IPR050351">
    <property type="entry name" value="BphY/WalK/GraS-like"/>
</dbReference>
<name>A0A2N5NKU4_MEDGN</name>
<dbReference type="Pfam" id="PF02518">
    <property type="entry name" value="HATPase_c"/>
    <property type="match status" value="1"/>
</dbReference>
<protein>
    <recommendedName>
        <fullName evidence="3">histidine kinase</fullName>
        <ecNumber evidence="3">2.7.13.3</ecNumber>
    </recommendedName>
</protein>
<evidence type="ECO:0000256" key="11">
    <source>
        <dbReference type="SAM" id="Phobius"/>
    </source>
</evidence>
<dbReference type="GO" id="GO:0005886">
    <property type="term" value="C:plasma membrane"/>
    <property type="evidence" value="ECO:0007669"/>
    <property type="project" value="UniProtKB-SubCell"/>
</dbReference>
<keyword evidence="5" id="KW-0808">Transferase</keyword>
<dbReference type="RefSeq" id="WP_101879283.1">
    <property type="nucleotide sequence ID" value="NZ_NIHM01000004.1"/>
</dbReference>